<protein>
    <submittedName>
        <fullName evidence="2">Uncharacterized protein</fullName>
    </submittedName>
</protein>
<evidence type="ECO:0000313" key="2">
    <source>
        <dbReference type="WBParaSite" id="nRc.2.0.1.t46630-RA"/>
    </source>
</evidence>
<name>A0A915L6A9_ROMCU</name>
<accession>A0A915L6A9</accession>
<dbReference type="Proteomes" id="UP000887565">
    <property type="component" value="Unplaced"/>
</dbReference>
<reference evidence="2" key="1">
    <citation type="submission" date="2022-11" db="UniProtKB">
        <authorList>
            <consortium name="WormBaseParasite"/>
        </authorList>
    </citation>
    <scope>IDENTIFICATION</scope>
</reference>
<evidence type="ECO:0000313" key="1">
    <source>
        <dbReference type="Proteomes" id="UP000887565"/>
    </source>
</evidence>
<organism evidence="1 2">
    <name type="scientific">Romanomermis culicivorax</name>
    <name type="common">Nematode worm</name>
    <dbReference type="NCBI Taxonomy" id="13658"/>
    <lineage>
        <taxon>Eukaryota</taxon>
        <taxon>Metazoa</taxon>
        <taxon>Ecdysozoa</taxon>
        <taxon>Nematoda</taxon>
        <taxon>Enoplea</taxon>
        <taxon>Dorylaimia</taxon>
        <taxon>Mermithida</taxon>
        <taxon>Mermithoidea</taxon>
        <taxon>Mermithidae</taxon>
        <taxon>Romanomermis</taxon>
    </lineage>
</organism>
<sequence>MSAATLRCRMSEQLPHFEAKSPLPCEMHILQILQIA</sequence>
<proteinExistence type="predicted"/>
<dbReference type="AlphaFoldDB" id="A0A915L6A9"/>
<dbReference type="WBParaSite" id="nRc.2.0.1.t46630-RA">
    <property type="protein sequence ID" value="nRc.2.0.1.t46630-RA"/>
    <property type="gene ID" value="nRc.2.0.1.g46630"/>
</dbReference>
<keyword evidence="1" id="KW-1185">Reference proteome</keyword>